<reference evidence="2" key="1">
    <citation type="journal article" date="2020" name="Stud. Mycol.">
        <title>101 Dothideomycetes genomes: a test case for predicting lifestyles and emergence of pathogens.</title>
        <authorList>
            <person name="Haridas S."/>
            <person name="Albert R."/>
            <person name="Binder M."/>
            <person name="Bloem J."/>
            <person name="Labutti K."/>
            <person name="Salamov A."/>
            <person name="Andreopoulos B."/>
            <person name="Baker S."/>
            <person name="Barry K."/>
            <person name="Bills G."/>
            <person name="Bluhm B."/>
            <person name="Cannon C."/>
            <person name="Castanera R."/>
            <person name="Culley D."/>
            <person name="Daum C."/>
            <person name="Ezra D."/>
            <person name="Gonzalez J."/>
            <person name="Henrissat B."/>
            <person name="Kuo A."/>
            <person name="Liang C."/>
            <person name="Lipzen A."/>
            <person name="Lutzoni F."/>
            <person name="Magnuson J."/>
            <person name="Mondo S."/>
            <person name="Nolan M."/>
            <person name="Ohm R."/>
            <person name="Pangilinan J."/>
            <person name="Park H.-J."/>
            <person name="Ramirez L."/>
            <person name="Alfaro M."/>
            <person name="Sun H."/>
            <person name="Tritt A."/>
            <person name="Yoshinaga Y."/>
            <person name="Zwiers L.-H."/>
            <person name="Turgeon B."/>
            <person name="Goodwin S."/>
            <person name="Spatafora J."/>
            <person name="Crous P."/>
            <person name="Grigoriev I."/>
        </authorList>
    </citation>
    <scope>NUCLEOTIDE SEQUENCE</scope>
    <source>
        <strain evidence="2">CBS 161.51</strain>
    </source>
</reference>
<proteinExistence type="predicted"/>
<dbReference type="Proteomes" id="UP000800038">
    <property type="component" value="Unassembled WGS sequence"/>
</dbReference>
<evidence type="ECO:0000313" key="2">
    <source>
        <dbReference type="EMBL" id="KAF1946156.1"/>
    </source>
</evidence>
<dbReference type="PANTHER" id="PTHR14237">
    <property type="entry name" value="MOLYBDOPTERIN COFACTOR SULFURASE MOSC"/>
    <property type="match status" value="1"/>
</dbReference>
<dbReference type="InterPro" id="IPR015422">
    <property type="entry name" value="PyrdxlP-dep_Trfase_small"/>
</dbReference>
<gene>
    <name evidence="2" type="ORF">EJ02DRAFT_441380</name>
</gene>
<dbReference type="PANTHER" id="PTHR14237:SF80">
    <property type="entry name" value="MOLYBDENUM COFACTOR SULFURASE"/>
    <property type="match status" value="1"/>
</dbReference>
<keyword evidence="2" id="KW-0808">Transferase</keyword>
<dbReference type="InterPro" id="IPR015421">
    <property type="entry name" value="PyrdxlP-dep_Trfase_major"/>
</dbReference>
<dbReference type="Pfam" id="PF00266">
    <property type="entry name" value="Aminotran_5"/>
    <property type="match status" value="1"/>
</dbReference>
<evidence type="ECO:0000313" key="3">
    <source>
        <dbReference type="Proteomes" id="UP000800038"/>
    </source>
</evidence>
<dbReference type="SUPFAM" id="SSF53383">
    <property type="entry name" value="PLP-dependent transferases"/>
    <property type="match status" value="1"/>
</dbReference>
<dbReference type="InterPro" id="IPR000192">
    <property type="entry name" value="Aminotrans_V_dom"/>
</dbReference>
<evidence type="ECO:0000259" key="1">
    <source>
        <dbReference type="Pfam" id="PF00266"/>
    </source>
</evidence>
<sequence length="472" mass="51658">MRNSEYPMLKGITYLDHGGTTLTPRSLLNSFCHEMQAVLLANPHSDASNPSASAIMVEETRHQVLRMLNADPAYFDIVFTANATAAIKLVTEGFSGSEDGFDYYYHRNSHTSLVGVRELAARSHCLASNEEAEDWLAGRASNVLGEPVSRRSILFAYPAQSNMNGERLPLSWPGMLRDSPRHPNAYSLLDAAALVSTSPLDLSNYVLAPDFVAMSFYKIFGFPDLGALVIRKAAGHVFDHRKYFGGGTTDMVTCIGDAWVARKHSSLHARLEDGTTAIRSILALKCAIVTHRELFGGLGKVSEHTSWLAKRLYTRLISLKHYNGAPVCHLYNHPDSTYGDPTTQGATVAFNVCGSDGTWVGPWKVGTMLRARKIYLRTGTLCNPGGIACALGVDAELLRRAFNEGFRCNTEADMIEGMPIGIIRVTLGAMSTMEDVDVLINALYQNVTEHNDALKPSANDYNNKVDSVMTSN</sequence>
<dbReference type="GO" id="GO:0008265">
    <property type="term" value="F:molybdenum cofactor sulfurtransferase activity"/>
    <property type="evidence" value="ECO:0007669"/>
    <property type="project" value="TreeGrafter"/>
</dbReference>
<dbReference type="OrthoDB" id="10264306at2759"/>
<organism evidence="2 3">
    <name type="scientific">Clathrospora elynae</name>
    <dbReference type="NCBI Taxonomy" id="706981"/>
    <lineage>
        <taxon>Eukaryota</taxon>
        <taxon>Fungi</taxon>
        <taxon>Dikarya</taxon>
        <taxon>Ascomycota</taxon>
        <taxon>Pezizomycotina</taxon>
        <taxon>Dothideomycetes</taxon>
        <taxon>Pleosporomycetidae</taxon>
        <taxon>Pleosporales</taxon>
        <taxon>Diademaceae</taxon>
        <taxon>Clathrospora</taxon>
    </lineage>
</organism>
<protein>
    <submittedName>
        <fullName evidence="2">PLP-dependent transferase</fullName>
    </submittedName>
</protein>
<keyword evidence="3" id="KW-1185">Reference proteome</keyword>
<accession>A0A6A5T5X5</accession>
<dbReference type="EMBL" id="ML976005">
    <property type="protein sequence ID" value="KAF1946156.1"/>
    <property type="molecule type" value="Genomic_DNA"/>
</dbReference>
<dbReference type="AlphaFoldDB" id="A0A6A5T5X5"/>
<dbReference type="Gene3D" id="3.40.640.10">
    <property type="entry name" value="Type I PLP-dependent aspartate aminotransferase-like (Major domain)"/>
    <property type="match status" value="1"/>
</dbReference>
<dbReference type="Gene3D" id="3.90.1150.10">
    <property type="entry name" value="Aspartate Aminotransferase, domain 1"/>
    <property type="match status" value="1"/>
</dbReference>
<feature type="domain" description="Aminotransferase class V" evidence="1">
    <location>
        <begin position="13"/>
        <end position="439"/>
    </location>
</feature>
<dbReference type="GO" id="GO:0043545">
    <property type="term" value="P:molybdopterin cofactor metabolic process"/>
    <property type="evidence" value="ECO:0007669"/>
    <property type="project" value="TreeGrafter"/>
</dbReference>
<dbReference type="InterPro" id="IPR015424">
    <property type="entry name" value="PyrdxlP-dep_Trfase"/>
</dbReference>
<name>A0A6A5T5X5_9PLEO</name>